<proteinExistence type="predicted"/>
<dbReference type="AlphaFoldDB" id="A0A1F5EM68"/>
<evidence type="ECO:0000313" key="1">
    <source>
        <dbReference type="EMBL" id="OGD68473.1"/>
    </source>
</evidence>
<evidence type="ECO:0000313" key="2">
    <source>
        <dbReference type="Proteomes" id="UP000176865"/>
    </source>
</evidence>
<comment type="caution">
    <text evidence="1">The sequence shown here is derived from an EMBL/GenBank/DDBJ whole genome shotgun (WGS) entry which is preliminary data.</text>
</comment>
<organism evidence="1 2">
    <name type="scientific">Candidatus Campbellbacteria bacterium RIFCSPLOWO2_01_FULL_34_15</name>
    <dbReference type="NCBI Taxonomy" id="1797579"/>
    <lineage>
        <taxon>Bacteria</taxon>
        <taxon>Candidatus Campbelliibacteriota</taxon>
    </lineage>
</organism>
<accession>A0A1F5EM68</accession>
<dbReference type="EMBL" id="MFAB01000026">
    <property type="protein sequence ID" value="OGD68473.1"/>
    <property type="molecule type" value="Genomic_DNA"/>
</dbReference>
<dbReference type="Proteomes" id="UP000176865">
    <property type="component" value="Unassembled WGS sequence"/>
</dbReference>
<protein>
    <submittedName>
        <fullName evidence="1">Uncharacterized protein</fullName>
    </submittedName>
</protein>
<name>A0A1F5EM68_9BACT</name>
<reference evidence="1 2" key="1">
    <citation type="journal article" date="2016" name="Nat. Commun.">
        <title>Thousands of microbial genomes shed light on interconnected biogeochemical processes in an aquifer system.</title>
        <authorList>
            <person name="Anantharaman K."/>
            <person name="Brown C.T."/>
            <person name="Hug L.A."/>
            <person name="Sharon I."/>
            <person name="Castelle C.J."/>
            <person name="Probst A.J."/>
            <person name="Thomas B.C."/>
            <person name="Singh A."/>
            <person name="Wilkins M.J."/>
            <person name="Karaoz U."/>
            <person name="Brodie E.L."/>
            <person name="Williams K.H."/>
            <person name="Hubbard S.S."/>
            <person name="Banfield J.F."/>
        </authorList>
    </citation>
    <scope>NUCLEOTIDE SEQUENCE [LARGE SCALE GENOMIC DNA]</scope>
</reference>
<gene>
    <name evidence="1" type="ORF">A2996_01645</name>
</gene>
<sequence>MLNYCQISKGRFTSKLINRKKELAMTTKIERLEEKLRNNISDCNCLTCYEKNPNWIVYLQVILEEEGVDVEKFCQFDKYHFKYEKGHLFSLGECVNLEKIISVLKKVLKD</sequence>
<dbReference type="STRING" id="1797579.A2996_01645"/>